<dbReference type="InterPro" id="IPR038694">
    <property type="entry name" value="DUF427_sf"/>
</dbReference>
<dbReference type="Proteomes" id="UP000320876">
    <property type="component" value="Unassembled WGS sequence"/>
</dbReference>
<feature type="domain" description="DUF427" evidence="1">
    <location>
        <begin position="3"/>
        <end position="88"/>
    </location>
</feature>
<dbReference type="OrthoDB" id="285364at2"/>
<evidence type="ECO:0000313" key="2">
    <source>
        <dbReference type="EMBL" id="TQJ03422.1"/>
    </source>
</evidence>
<dbReference type="EMBL" id="VFML01000001">
    <property type="protein sequence ID" value="TQJ03422.1"/>
    <property type="molecule type" value="Genomic_DNA"/>
</dbReference>
<comment type="caution">
    <text evidence="2">The sequence shown here is derived from an EMBL/GenBank/DDBJ whole genome shotgun (WGS) entry which is preliminary data.</text>
</comment>
<proteinExistence type="predicted"/>
<evidence type="ECO:0000313" key="3">
    <source>
        <dbReference type="Proteomes" id="UP000320876"/>
    </source>
</evidence>
<dbReference type="Pfam" id="PF04248">
    <property type="entry name" value="NTP_transf_9"/>
    <property type="match status" value="1"/>
</dbReference>
<accession>A0A542DJZ5</accession>
<keyword evidence="3" id="KW-1185">Reference proteome</keyword>
<protein>
    <submittedName>
        <fullName evidence="2">Uncharacterized protein (DUF427 family)</fullName>
    </submittedName>
</protein>
<dbReference type="Gene3D" id="2.170.150.40">
    <property type="entry name" value="Domain of unknown function (DUF427)"/>
    <property type="match status" value="1"/>
</dbReference>
<name>A0A542DJZ5_AMYCI</name>
<dbReference type="AlphaFoldDB" id="A0A542DJZ5"/>
<dbReference type="PANTHER" id="PTHR34310:SF5">
    <property type="entry name" value="DUF427 DOMAIN PROTEIN (AFU_ORTHOLOGUE AFUA_3G02220)"/>
    <property type="match status" value="1"/>
</dbReference>
<dbReference type="RefSeq" id="WP_141999135.1">
    <property type="nucleotide sequence ID" value="NZ_VFML01000001.1"/>
</dbReference>
<reference evidence="2 3" key="1">
    <citation type="submission" date="2019-06" db="EMBL/GenBank/DDBJ databases">
        <title>Sequencing the genomes of 1000 actinobacteria strains.</title>
        <authorList>
            <person name="Klenk H.-P."/>
        </authorList>
    </citation>
    <scope>NUCLEOTIDE SEQUENCE [LARGE SCALE GENOMIC DNA]</scope>
    <source>
        <strain evidence="2 3">DSM 45679</strain>
    </source>
</reference>
<gene>
    <name evidence="2" type="ORF">FB471_3178</name>
</gene>
<dbReference type="InterPro" id="IPR007361">
    <property type="entry name" value="DUF427"/>
</dbReference>
<sequence length="116" mass="13247">MLRAMWNGVVLAETPRTVRLEGRHYFPPESLNREFFAESGTRTLCPWKGVASYYTLVCTEAASPNAAWRYRHPTPLAYRIKNHVAFNAEVTVQDGREPAQGGWVRRMLGRLRGARV</sequence>
<evidence type="ECO:0000259" key="1">
    <source>
        <dbReference type="Pfam" id="PF04248"/>
    </source>
</evidence>
<organism evidence="2 3">
    <name type="scientific">Amycolatopsis cihanbeyliensis</name>
    <dbReference type="NCBI Taxonomy" id="1128664"/>
    <lineage>
        <taxon>Bacteria</taxon>
        <taxon>Bacillati</taxon>
        <taxon>Actinomycetota</taxon>
        <taxon>Actinomycetes</taxon>
        <taxon>Pseudonocardiales</taxon>
        <taxon>Pseudonocardiaceae</taxon>
        <taxon>Amycolatopsis</taxon>
    </lineage>
</organism>
<dbReference type="PANTHER" id="PTHR34310">
    <property type="entry name" value="DUF427 DOMAIN PROTEIN (AFU_ORTHOLOGUE AFUA_3G02220)"/>
    <property type="match status" value="1"/>
</dbReference>